<dbReference type="InterPro" id="IPR036397">
    <property type="entry name" value="RNaseH_sf"/>
</dbReference>
<dbReference type="InterPro" id="IPR044730">
    <property type="entry name" value="RNase_H-like_dom_plant"/>
</dbReference>
<dbReference type="PANTHER" id="PTHR47723">
    <property type="entry name" value="OS05G0353850 PROTEIN"/>
    <property type="match status" value="1"/>
</dbReference>
<dbReference type="InterPro" id="IPR012337">
    <property type="entry name" value="RNaseH-like_sf"/>
</dbReference>
<accession>A0A7J9LNG4</accession>
<dbReference type="PANTHER" id="PTHR47723:SF19">
    <property type="entry name" value="POLYNUCLEOTIDYL TRANSFERASE, RIBONUCLEASE H-LIKE SUPERFAMILY PROTEIN"/>
    <property type="match status" value="1"/>
</dbReference>
<dbReference type="OrthoDB" id="1939300at2759"/>
<dbReference type="Pfam" id="PF13456">
    <property type="entry name" value="RVT_3"/>
    <property type="match status" value="1"/>
</dbReference>
<sequence length="435" mass="49219">MSISLCENVDPGKSIVEKLIPKKVRFRDKEEETSNDMMIELPSDQPTSWRDMLVSHFSKGGFNGLEEKEAIDILEEDIQRTVVNGVPFITFLDRIHQILIQEIGELVGKVVKLDMNTDSRTRGRFARMALYVNLEKPLVSQILINGRPQKVDYESLSTIYFHSGMYGHVENICNFRIPDSTVELFGSGGAFRKSKGDKFKGRISKQDKILHGSNVLFKNTGSQRVSLKKSMEQLAERISAISKYNFDSGNSTRDNEQKESCSARQYELWIGSGKRNNPSSNSANISDDTWVFLSTDGVVARDSRYVATGGMARDHDGNWRVGFTCFLGVCSPFEAKVWGILDGILILLNKGYKRVINLTDNLEVVQILSDLDLKDSVITVLRKTQCIMRAEGMWKIKHIPRNRNLVADRLAKLSLNWKSSLQIFNEAPKEIIDLL</sequence>
<dbReference type="InterPro" id="IPR053151">
    <property type="entry name" value="RNase_H-like"/>
</dbReference>
<dbReference type="GO" id="GO:0004523">
    <property type="term" value="F:RNA-DNA hybrid ribonuclease activity"/>
    <property type="evidence" value="ECO:0007669"/>
    <property type="project" value="InterPro"/>
</dbReference>
<dbReference type="SUPFAM" id="SSF53098">
    <property type="entry name" value="Ribonuclease H-like"/>
    <property type="match status" value="1"/>
</dbReference>
<dbReference type="GO" id="GO:0003676">
    <property type="term" value="F:nucleic acid binding"/>
    <property type="evidence" value="ECO:0007669"/>
    <property type="project" value="InterPro"/>
</dbReference>
<evidence type="ECO:0000313" key="3">
    <source>
        <dbReference type="Proteomes" id="UP000593576"/>
    </source>
</evidence>
<reference evidence="2 3" key="1">
    <citation type="journal article" date="2019" name="Genome Biol. Evol.">
        <title>Insights into the evolution of the New World diploid cottons (Gossypium, subgenus Houzingenia) based on genome sequencing.</title>
        <authorList>
            <person name="Grover C.E."/>
            <person name="Arick M.A. 2nd"/>
            <person name="Thrash A."/>
            <person name="Conover J.L."/>
            <person name="Sanders W.S."/>
            <person name="Peterson D.G."/>
            <person name="Frelichowski J.E."/>
            <person name="Scheffler J.A."/>
            <person name="Scheffler B.E."/>
            <person name="Wendel J.F."/>
        </authorList>
    </citation>
    <scope>NUCLEOTIDE SEQUENCE [LARGE SCALE GENOMIC DNA]</scope>
    <source>
        <strain evidence="2">1</strain>
        <tissue evidence="2">Leaf</tissue>
    </source>
</reference>
<evidence type="ECO:0000259" key="1">
    <source>
        <dbReference type="Pfam" id="PF13456"/>
    </source>
</evidence>
<name>A0A7J9LNG4_GOSSC</name>
<dbReference type="Gene3D" id="3.30.420.10">
    <property type="entry name" value="Ribonuclease H-like superfamily/Ribonuclease H"/>
    <property type="match status" value="1"/>
</dbReference>
<dbReference type="InterPro" id="IPR002156">
    <property type="entry name" value="RNaseH_domain"/>
</dbReference>
<dbReference type="EMBL" id="JABFAF010000007">
    <property type="protein sequence ID" value="MBA0860385.1"/>
    <property type="molecule type" value="Genomic_DNA"/>
</dbReference>
<evidence type="ECO:0000313" key="2">
    <source>
        <dbReference type="EMBL" id="MBA0860385.1"/>
    </source>
</evidence>
<comment type="caution">
    <text evidence="2">The sequence shown here is derived from an EMBL/GenBank/DDBJ whole genome shotgun (WGS) entry which is preliminary data.</text>
</comment>
<gene>
    <name evidence="2" type="ORF">Goshw_017157</name>
</gene>
<dbReference type="Proteomes" id="UP000593576">
    <property type="component" value="Unassembled WGS sequence"/>
</dbReference>
<dbReference type="CDD" id="cd06222">
    <property type="entry name" value="RNase_H_like"/>
    <property type="match status" value="1"/>
</dbReference>
<proteinExistence type="predicted"/>
<feature type="domain" description="RNase H type-1" evidence="1">
    <location>
        <begin position="295"/>
        <end position="413"/>
    </location>
</feature>
<protein>
    <recommendedName>
        <fullName evidence="1">RNase H type-1 domain-containing protein</fullName>
    </recommendedName>
</protein>
<keyword evidence="3" id="KW-1185">Reference proteome</keyword>
<organism evidence="2 3">
    <name type="scientific">Gossypium schwendimanii</name>
    <name type="common">Cotton</name>
    <dbReference type="NCBI Taxonomy" id="34291"/>
    <lineage>
        <taxon>Eukaryota</taxon>
        <taxon>Viridiplantae</taxon>
        <taxon>Streptophyta</taxon>
        <taxon>Embryophyta</taxon>
        <taxon>Tracheophyta</taxon>
        <taxon>Spermatophyta</taxon>
        <taxon>Magnoliopsida</taxon>
        <taxon>eudicotyledons</taxon>
        <taxon>Gunneridae</taxon>
        <taxon>Pentapetalae</taxon>
        <taxon>rosids</taxon>
        <taxon>malvids</taxon>
        <taxon>Malvales</taxon>
        <taxon>Malvaceae</taxon>
        <taxon>Malvoideae</taxon>
        <taxon>Gossypium</taxon>
    </lineage>
</organism>
<dbReference type="AlphaFoldDB" id="A0A7J9LNG4"/>